<sequence>MIGSRTNRNFPPVHRRSLLVGKTQGENSRKSGKSNQRGTTGKQLALVHNSHVILAEKNQGNNSGNQEDTENNGINLNLNAEDMEVVPDKDMGDAQRVKFDTFQTRHVMDGDVTINQLIEEVVGQSRVTSPKQARKWHRIKKASPSQLKKPKSHVKSPHAASPFRHVINFSSPTKQNSGLARSRIKNKSSPIANSSGLLSKSGSHTKRKLVVDAVEGSFGSSMKKARDCDIDVPVSNVTTLAVPGGQDRQP</sequence>
<feature type="region of interest" description="Disordered" evidence="1">
    <location>
        <begin position="1"/>
        <end position="42"/>
    </location>
</feature>
<dbReference type="AlphaFoldDB" id="A0A2P5F7S3"/>
<comment type="caution">
    <text evidence="2">The sequence shown here is derived from an EMBL/GenBank/DDBJ whole genome shotgun (WGS) entry which is preliminary data.</text>
</comment>
<feature type="compositionally biased region" description="Polar residues" evidence="1">
    <location>
        <begin position="187"/>
        <end position="202"/>
    </location>
</feature>
<evidence type="ECO:0000313" key="3">
    <source>
        <dbReference type="Proteomes" id="UP000237000"/>
    </source>
</evidence>
<feature type="region of interest" description="Disordered" evidence="1">
    <location>
        <begin position="127"/>
        <end position="206"/>
    </location>
</feature>
<proteinExistence type="predicted"/>
<feature type="compositionally biased region" description="Basic residues" evidence="1">
    <location>
        <begin position="132"/>
        <end position="141"/>
    </location>
</feature>
<dbReference type="InParanoid" id="A0A2P5F7S3"/>
<reference evidence="3" key="1">
    <citation type="submission" date="2016-06" db="EMBL/GenBank/DDBJ databases">
        <title>Parallel loss of symbiosis genes in relatives of nitrogen-fixing non-legume Parasponia.</title>
        <authorList>
            <person name="Van Velzen R."/>
            <person name="Holmer R."/>
            <person name="Bu F."/>
            <person name="Rutten L."/>
            <person name="Van Zeijl A."/>
            <person name="Liu W."/>
            <person name="Santuari L."/>
            <person name="Cao Q."/>
            <person name="Sharma T."/>
            <person name="Shen D."/>
            <person name="Roswanjaya Y."/>
            <person name="Wardhani T."/>
            <person name="Kalhor M.S."/>
            <person name="Jansen J."/>
            <person name="Van den Hoogen J."/>
            <person name="Gungor B."/>
            <person name="Hartog M."/>
            <person name="Hontelez J."/>
            <person name="Verver J."/>
            <person name="Yang W.-C."/>
            <person name="Schijlen E."/>
            <person name="Repin R."/>
            <person name="Schilthuizen M."/>
            <person name="Schranz E."/>
            <person name="Heidstra R."/>
            <person name="Miyata K."/>
            <person name="Fedorova E."/>
            <person name="Kohlen W."/>
            <person name="Bisseling T."/>
            <person name="Smit S."/>
            <person name="Geurts R."/>
        </authorList>
    </citation>
    <scope>NUCLEOTIDE SEQUENCE [LARGE SCALE GENOMIC DNA]</scope>
    <source>
        <strain evidence="3">cv. RG33-2</strain>
    </source>
</reference>
<feature type="compositionally biased region" description="Polar residues" evidence="1">
    <location>
        <begin position="168"/>
        <end position="179"/>
    </location>
</feature>
<dbReference type="Proteomes" id="UP000237000">
    <property type="component" value="Unassembled WGS sequence"/>
</dbReference>
<gene>
    <name evidence="2" type="ORF">TorRG33x02_105120</name>
</gene>
<dbReference type="EMBL" id="JXTC01000056">
    <property type="protein sequence ID" value="PON93809.1"/>
    <property type="molecule type" value="Genomic_DNA"/>
</dbReference>
<dbReference type="OrthoDB" id="10634523at2759"/>
<accession>A0A2P5F7S3</accession>
<feature type="compositionally biased region" description="Polar residues" evidence="1">
    <location>
        <begin position="33"/>
        <end position="42"/>
    </location>
</feature>
<protein>
    <submittedName>
        <fullName evidence="2">Uncharacterized protein</fullName>
    </submittedName>
</protein>
<evidence type="ECO:0000256" key="1">
    <source>
        <dbReference type="SAM" id="MobiDB-lite"/>
    </source>
</evidence>
<evidence type="ECO:0000313" key="2">
    <source>
        <dbReference type="EMBL" id="PON93809.1"/>
    </source>
</evidence>
<organism evidence="2 3">
    <name type="scientific">Trema orientale</name>
    <name type="common">Charcoal tree</name>
    <name type="synonym">Celtis orientalis</name>
    <dbReference type="NCBI Taxonomy" id="63057"/>
    <lineage>
        <taxon>Eukaryota</taxon>
        <taxon>Viridiplantae</taxon>
        <taxon>Streptophyta</taxon>
        <taxon>Embryophyta</taxon>
        <taxon>Tracheophyta</taxon>
        <taxon>Spermatophyta</taxon>
        <taxon>Magnoliopsida</taxon>
        <taxon>eudicotyledons</taxon>
        <taxon>Gunneridae</taxon>
        <taxon>Pentapetalae</taxon>
        <taxon>rosids</taxon>
        <taxon>fabids</taxon>
        <taxon>Rosales</taxon>
        <taxon>Cannabaceae</taxon>
        <taxon>Trema</taxon>
    </lineage>
</organism>
<name>A0A2P5F7S3_TREOI</name>
<keyword evidence="3" id="KW-1185">Reference proteome</keyword>